<dbReference type="EnsemblPlants" id="ONIVA06G20490.1">
    <property type="protein sequence ID" value="ONIVA06G20490.1"/>
    <property type="gene ID" value="ONIVA06G20490"/>
</dbReference>
<dbReference type="FunFam" id="3.30.40.10:FF:000439">
    <property type="entry name" value="Putative E3 ubiquitin-protein ligase UBR7"/>
    <property type="match status" value="1"/>
</dbReference>
<dbReference type="STRING" id="4536.A0A0E0HRX4"/>
<dbReference type="Proteomes" id="UP000006591">
    <property type="component" value="Chromosome 6"/>
</dbReference>
<dbReference type="InterPro" id="IPR013083">
    <property type="entry name" value="Znf_RING/FYVE/PHD"/>
</dbReference>
<dbReference type="SMART" id="SM00249">
    <property type="entry name" value="PHD"/>
    <property type="match status" value="1"/>
</dbReference>
<dbReference type="InterPro" id="IPR011011">
    <property type="entry name" value="Znf_FYVE_PHD"/>
</dbReference>
<dbReference type="PROSITE" id="PS51157">
    <property type="entry name" value="ZF_UBR"/>
    <property type="match status" value="1"/>
</dbReference>
<keyword evidence="5" id="KW-0175">Coiled coil</keyword>
<reference evidence="8" key="1">
    <citation type="submission" date="2015-04" db="UniProtKB">
        <authorList>
            <consortium name="EnsemblPlants"/>
        </authorList>
    </citation>
    <scope>IDENTIFICATION</scope>
    <source>
        <strain evidence="8">SL10</strain>
    </source>
</reference>
<dbReference type="PANTHER" id="PTHR13513">
    <property type="entry name" value="E3 UBIQUITIN-PROTEIN LIGASE UBR7"/>
    <property type="match status" value="1"/>
</dbReference>
<dbReference type="CDD" id="cd15542">
    <property type="entry name" value="PHD_UBR7"/>
    <property type="match status" value="1"/>
</dbReference>
<organism evidence="8">
    <name type="scientific">Oryza nivara</name>
    <name type="common">Indian wild rice</name>
    <name type="synonym">Oryza sativa f. spontanea</name>
    <dbReference type="NCBI Taxonomy" id="4536"/>
    <lineage>
        <taxon>Eukaryota</taxon>
        <taxon>Viridiplantae</taxon>
        <taxon>Streptophyta</taxon>
        <taxon>Embryophyta</taxon>
        <taxon>Tracheophyta</taxon>
        <taxon>Spermatophyta</taxon>
        <taxon>Magnoliopsida</taxon>
        <taxon>Liliopsida</taxon>
        <taxon>Poales</taxon>
        <taxon>Poaceae</taxon>
        <taxon>BOP clade</taxon>
        <taxon>Oryzoideae</taxon>
        <taxon>Oryzeae</taxon>
        <taxon>Oryzinae</taxon>
        <taxon>Oryza</taxon>
    </lineage>
</organism>
<evidence type="ECO:0000256" key="6">
    <source>
        <dbReference type="SAM" id="MobiDB-lite"/>
    </source>
</evidence>
<evidence type="ECO:0000313" key="8">
    <source>
        <dbReference type="EnsemblPlants" id="ONIVA06G20490.1"/>
    </source>
</evidence>
<dbReference type="InterPro" id="IPR001965">
    <property type="entry name" value="Znf_PHD"/>
</dbReference>
<evidence type="ECO:0000256" key="4">
    <source>
        <dbReference type="PROSITE-ProRule" id="PRU00508"/>
    </source>
</evidence>
<dbReference type="Gene3D" id="3.30.40.10">
    <property type="entry name" value="Zinc/RING finger domain, C3HC4 (zinc finger)"/>
    <property type="match status" value="1"/>
</dbReference>
<evidence type="ECO:0000256" key="3">
    <source>
        <dbReference type="ARBA" id="ARBA00022833"/>
    </source>
</evidence>
<dbReference type="CDD" id="cd19677">
    <property type="entry name" value="UBR-box_UBR7"/>
    <property type="match status" value="1"/>
</dbReference>
<protein>
    <recommendedName>
        <fullName evidence="7">UBR-type domain-containing protein</fullName>
    </recommendedName>
</protein>
<keyword evidence="1" id="KW-0479">Metal-binding</keyword>
<evidence type="ECO:0000256" key="1">
    <source>
        <dbReference type="ARBA" id="ARBA00022723"/>
    </source>
</evidence>
<dbReference type="HOGENOM" id="CLU_025221_0_0_1"/>
<dbReference type="GO" id="GO:0061630">
    <property type="term" value="F:ubiquitin protein ligase activity"/>
    <property type="evidence" value="ECO:0007669"/>
    <property type="project" value="InterPro"/>
</dbReference>
<evidence type="ECO:0000259" key="7">
    <source>
        <dbReference type="PROSITE" id="PS51157"/>
    </source>
</evidence>
<evidence type="ECO:0000256" key="5">
    <source>
        <dbReference type="SAM" id="Coils"/>
    </source>
</evidence>
<dbReference type="InterPro" id="IPR040204">
    <property type="entry name" value="UBR7"/>
</dbReference>
<dbReference type="AlphaFoldDB" id="A0A0E0HRX4"/>
<keyword evidence="2" id="KW-0863">Zinc-finger</keyword>
<evidence type="ECO:0000256" key="2">
    <source>
        <dbReference type="ARBA" id="ARBA00022771"/>
    </source>
</evidence>
<dbReference type="Pfam" id="PF02207">
    <property type="entry name" value="zf-UBR"/>
    <property type="match status" value="1"/>
</dbReference>
<dbReference type="SMART" id="SM00396">
    <property type="entry name" value="ZnF_UBR1"/>
    <property type="match status" value="1"/>
</dbReference>
<dbReference type="eggNOG" id="KOG2752">
    <property type="taxonomic scope" value="Eukaryota"/>
</dbReference>
<dbReference type="GO" id="GO:0005737">
    <property type="term" value="C:cytoplasm"/>
    <property type="evidence" value="ECO:0007669"/>
    <property type="project" value="TreeGrafter"/>
</dbReference>
<accession>A0A0E0HRX4</accession>
<feature type="region of interest" description="Disordered" evidence="6">
    <location>
        <begin position="54"/>
        <end position="83"/>
    </location>
</feature>
<dbReference type="GO" id="GO:0008270">
    <property type="term" value="F:zinc ion binding"/>
    <property type="evidence" value="ECO:0007669"/>
    <property type="project" value="UniProtKB-KW"/>
</dbReference>
<proteinExistence type="predicted"/>
<feature type="compositionally biased region" description="Gly residues" evidence="6">
    <location>
        <begin position="71"/>
        <end position="80"/>
    </location>
</feature>
<dbReference type="PANTHER" id="PTHR13513:SF9">
    <property type="entry name" value="E3 UBIQUITIN-PROTEIN LIGASE UBR7-RELATED"/>
    <property type="match status" value="1"/>
</dbReference>
<keyword evidence="3" id="KW-0862">Zinc</keyword>
<feature type="zinc finger region" description="UBR-type" evidence="4">
    <location>
        <begin position="116"/>
        <end position="186"/>
    </location>
</feature>
<name>A0A0E0HRX4_ORYNI</name>
<dbReference type="SUPFAM" id="SSF57903">
    <property type="entry name" value="FYVE/PHD zinc finger"/>
    <property type="match status" value="1"/>
</dbReference>
<dbReference type="Gramene" id="ONIVA06G20490.1">
    <property type="protein sequence ID" value="ONIVA06G20490.1"/>
    <property type="gene ID" value="ONIVA06G20490"/>
</dbReference>
<evidence type="ECO:0000313" key="9">
    <source>
        <dbReference type="Proteomes" id="UP000006591"/>
    </source>
</evidence>
<feature type="domain" description="UBR-type" evidence="7">
    <location>
        <begin position="116"/>
        <end position="186"/>
    </location>
</feature>
<feature type="coiled-coil region" evidence="5">
    <location>
        <begin position="398"/>
        <end position="425"/>
    </location>
</feature>
<dbReference type="InterPro" id="IPR003126">
    <property type="entry name" value="Znf_UBR"/>
</dbReference>
<dbReference type="InterPro" id="IPR047506">
    <property type="entry name" value="UBR7-like_UBR-box"/>
</dbReference>
<dbReference type="OMA" id="GAMVYNH"/>
<keyword evidence="9" id="KW-1185">Reference proteome</keyword>
<reference evidence="8" key="2">
    <citation type="submission" date="2018-04" db="EMBL/GenBank/DDBJ databases">
        <title>OnivRS2 (Oryza nivara Reference Sequence Version 2).</title>
        <authorList>
            <person name="Zhang J."/>
            <person name="Kudrna D."/>
            <person name="Lee S."/>
            <person name="Talag J."/>
            <person name="Rajasekar S."/>
            <person name="Welchert J."/>
            <person name="Hsing Y.-I."/>
            <person name="Wing R.A."/>
        </authorList>
    </citation>
    <scope>NUCLEOTIDE SEQUENCE [LARGE SCALE GENOMIC DNA]</scope>
    <source>
        <strain evidence="8">SL10</strain>
    </source>
</reference>
<feature type="region of interest" description="Disordered" evidence="6">
    <location>
        <begin position="284"/>
        <end position="303"/>
    </location>
</feature>
<sequence length="487" mass="53852">MSVPNPFLRGHGLNPLLFSPPPPHPPQFFLLFHSHTPPPLPHHFPIQNPIAGLPNPNPRHRSREAAAMAGEGSGGGGGAGAFEDEAEPTVTIGEYIEGIEAEELEADLVLGGDEGKECTYGGGYLKRQAVFSCLTCVPAGVAGVCTACSLACHDGHEVVELWTKRKFRCDCGNSKFGSHVCKLCPEKDPENPANSYNHNFKGSYCTCGRPYPDPEAEKQVEMIQCCICEDWFHEDHIGLNSIEEIPRDEEGEPLYEDFICPKCSTKCYFLKLYPDTIWASNKQSSAPQAETTNSTVMNGNSSLGDIEKSENGALINHLNCEKTSDNENCPKDSVAPEKASLDDSSDGKCKLGMNICSNTPSADSEKKMPFFMSKSWREVICRCETCTDFYAQQGVAYLIDKEDSIEEYEKVAKQKREKKLEQQEGVEANFLNSLDHVQKIEILSGINDMKNELQSFLETFDSSKPVTSEDIRAVFENLAKKKKQRLS</sequence>